<gene>
    <name evidence="1" type="ORF">PENTCL1PPCAC_21927</name>
</gene>
<keyword evidence="2" id="KW-1185">Reference proteome</keyword>
<proteinExistence type="predicted"/>
<organism evidence="1 2">
    <name type="scientific">Pristionchus entomophagus</name>
    <dbReference type="NCBI Taxonomy" id="358040"/>
    <lineage>
        <taxon>Eukaryota</taxon>
        <taxon>Metazoa</taxon>
        <taxon>Ecdysozoa</taxon>
        <taxon>Nematoda</taxon>
        <taxon>Chromadorea</taxon>
        <taxon>Rhabditida</taxon>
        <taxon>Rhabditina</taxon>
        <taxon>Diplogasteromorpha</taxon>
        <taxon>Diplogasteroidea</taxon>
        <taxon>Neodiplogasteridae</taxon>
        <taxon>Pristionchus</taxon>
    </lineage>
</organism>
<evidence type="ECO:0008006" key="3">
    <source>
        <dbReference type="Google" id="ProtNLM"/>
    </source>
</evidence>
<dbReference type="Proteomes" id="UP001432027">
    <property type="component" value="Unassembled WGS sequence"/>
</dbReference>
<feature type="non-terminal residue" evidence="1">
    <location>
        <position position="147"/>
    </location>
</feature>
<feature type="non-terminal residue" evidence="1">
    <location>
        <position position="1"/>
    </location>
</feature>
<accession>A0AAV5U073</accession>
<evidence type="ECO:0000313" key="2">
    <source>
        <dbReference type="Proteomes" id="UP001432027"/>
    </source>
</evidence>
<reference evidence="1" key="1">
    <citation type="submission" date="2023-10" db="EMBL/GenBank/DDBJ databases">
        <title>Genome assembly of Pristionchus species.</title>
        <authorList>
            <person name="Yoshida K."/>
            <person name="Sommer R.J."/>
        </authorList>
    </citation>
    <scope>NUCLEOTIDE SEQUENCE</scope>
    <source>
        <strain evidence="1">RS0144</strain>
    </source>
</reference>
<name>A0AAV5U073_9BILA</name>
<comment type="caution">
    <text evidence="1">The sequence shown here is derived from an EMBL/GenBank/DDBJ whole genome shotgun (WGS) entry which is preliminary data.</text>
</comment>
<dbReference type="AlphaFoldDB" id="A0AAV5U073"/>
<protein>
    <recommendedName>
        <fullName evidence="3">CC domain-containing protein</fullName>
    </recommendedName>
</protein>
<sequence>CINSGCNCPIGSTLVGPPVNGVCPYGTQYFGAVCCQIYCPAAVSNGPCNADNSCHTLGYACSTTSNYCCPVVDYSKPGNVLGPAIGGICTFGYTLVMVPGGAPEGECVSLQTVPGICNDVVAGGSCQHGCAPGYQCNTLVDVCCPAT</sequence>
<evidence type="ECO:0000313" key="1">
    <source>
        <dbReference type="EMBL" id="GMS99752.1"/>
    </source>
</evidence>
<dbReference type="EMBL" id="BTSX01000005">
    <property type="protein sequence ID" value="GMS99752.1"/>
    <property type="molecule type" value="Genomic_DNA"/>
</dbReference>